<sequence>MKVICPSLEKTIEVEVEDDQTLFDLKQKIQEKTGTPPIHQLIKFGDKAILSKRYNKKKLSQLELNNSSSVTMIYELEGGCGCGCDLCGVGGGCRCAIM</sequence>
<dbReference type="Pfam" id="PF00240">
    <property type="entry name" value="ubiquitin"/>
    <property type="match status" value="1"/>
</dbReference>
<dbReference type="FunCoup" id="A0A151ZAX5">
    <property type="interactions" value="76"/>
</dbReference>
<dbReference type="STRING" id="361077.A0A151ZAX5"/>
<name>A0A151ZAX5_TIELA</name>
<dbReference type="SUPFAM" id="SSF54236">
    <property type="entry name" value="Ubiquitin-like"/>
    <property type="match status" value="1"/>
</dbReference>
<dbReference type="OMA" id="TMIYELE"/>
<dbReference type="PROSITE" id="PS50053">
    <property type="entry name" value="UBIQUITIN_2"/>
    <property type="match status" value="1"/>
</dbReference>
<accession>A0A151ZAX5</accession>
<dbReference type="InParanoid" id="A0A151ZAX5"/>
<dbReference type="PRINTS" id="PR00348">
    <property type="entry name" value="UBIQUITIN"/>
</dbReference>
<organism evidence="2 3">
    <name type="scientific">Tieghemostelium lacteum</name>
    <name type="common">Slime mold</name>
    <name type="synonym">Dictyostelium lacteum</name>
    <dbReference type="NCBI Taxonomy" id="361077"/>
    <lineage>
        <taxon>Eukaryota</taxon>
        <taxon>Amoebozoa</taxon>
        <taxon>Evosea</taxon>
        <taxon>Eumycetozoa</taxon>
        <taxon>Dictyostelia</taxon>
        <taxon>Dictyosteliales</taxon>
        <taxon>Raperosteliaceae</taxon>
        <taxon>Tieghemostelium</taxon>
    </lineage>
</organism>
<dbReference type="Gene3D" id="3.10.20.90">
    <property type="entry name" value="Phosphatidylinositol 3-kinase Catalytic Subunit, Chain A, domain 1"/>
    <property type="match status" value="1"/>
</dbReference>
<dbReference type="EMBL" id="LODT01000035">
    <property type="protein sequence ID" value="KYQ91100.1"/>
    <property type="molecule type" value="Genomic_DNA"/>
</dbReference>
<comment type="caution">
    <text evidence="2">The sequence shown here is derived from an EMBL/GenBank/DDBJ whole genome shotgun (WGS) entry which is preliminary data.</text>
</comment>
<evidence type="ECO:0000313" key="2">
    <source>
        <dbReference type="EMBL" id="KYQ91100.1"/>
    </source>
</evidence>
<dbReference type="AlphaFoldDB" id="A0A151ZAX5"/>
<proteinExistence type="predicted"/>
<keyword evidence="3" id="KW-1185">Reference proteome</keyword>
<evidence type="ECO:0000259" key="1">
    <source>
        <dbReference type="PROSITE" id="PS50053"/>
    </source>
</evidence>
<reference evidence="2 3" key="1">
    <citation type="submission" date="2015-12" db="EMBL/GenBank/DDBJ databases">
        <title>Dictyostelia acquired genes for synthesis and detection of signals that induce cell-type specialization by lateral gene transfer from prokaryotes.</title>
        <authorList>
            <person name="Gloeckner G."/>
            <person name="Schaap P."/>
        </authorList>
    </citation>
    <scope>NUCLEOTIDE SEQUENCE [LARGE SCALE GENOMIC DNA]</scope>
    <source>
        <strain evidence="2 3">TK</strain>
    </source>
</reference>
<dbReference type="CDD" id="cd17039">
    <property type="entry name" value="Ubl_ubiquitin_like"/>
    <property type="match status" value="1"/>
</dbReference>
<dbReference type="InterPro" id="IPR019956">
    <property type="entry name" value="Ubiquitin_dom"/>
</dbReference>
<feature type="domain" description="Ubiquitin-like" evidence="1">
    <location>
        <begin position="1"/>
        <end position="79"/>
    </location>
</feature>
<evidence type="ECO:0000313" key="3">
    <source>
        <dbReference type="Proteomes" id="UP000076078"/>
    </source>
</evidence>
<dbReference type="InterPro" id="IPR029071">
    <property type="entry name" value="Ubiquitin-like_domsf"/>
</dbReference>
<gene>
    <name evidence="2" type="ORF">DLAC_08006</name>
</gene>
<dbReference type="InterPro" id="IPR000626">
    <property type="entry name" value="Ubiquitin-like_dom"/>
</dbReference>
<protein>
    <recommendedName>
        <fullName evidence="1">Ubiquitin-like domain-containing protein</fullName>
    </recommendedName>
</protein>
<dbReference type="OrthoDB" id="18713at2759"/>
<dbReference type="Proteomes" id="UP000076078">
    <property type="component" value="Unassembled WGS sequence"/>
</dbReference>